<evidence type="ECO:0000256" key="7">
    <source>
        <dbReference type="ARBA" id="ARBA00022801"/>
    </source>
</evidence>
<feature type="region of interest" description="Disordered" evidence="11">
    <location>
        <begin position="1"/>
        <end position="20"/>
    </location>
</feature>
<dbReference type="GO" id="GO:0003697">
    <property type="term" value="F:single-stranded DNA binding"/>
    <property type="evidence" value="ECO:0007669"/>
    <property type="project" value="TreeGrafter"/>
</dbReference>
<dbReference type="InterPro" id="IPR005135">
    <property type="entry name" value="Endo/exonuclease/phosphatase"/>
</dbReference>
<keyword evidence="5" id="KW-0479">Metal-binding</keyword>
<keyword evidence="8" id="KW-0460">Magnesium</keyword>
<comment type="cofactor">
    <cofactor evidence="2">
        <name>Mg(2+)</name>
        <dbReference type="ChEBI" id="CHEBI:18420"/>
    </cofactor>
</comment>
<reference evidence="13 14" key="1">
    <citation type="submission" date="2018-07" db="EMBL/GenBank/DDBJ databases">
        <title>Section-level genome sequencing of Aspergillus section Nigri to investigate inter- and intra-species variation.</title>
        <authorList>
            <consortium name="DOE Joint Genome Institute"/>
            <person name="Vesth T.C."/>
            <person name="Nybo J.L."/>
            <person name="Theobald S."/>
            <person name="Frisvad J.C."/>
            <person name="Larsen T.O."/>
            <person name="Nielsen K.F."/>
            <person name="Hoof J.B."/>
            <person name="Brandl J."/>
            <person name="Salamov A."/>
            <person name="Riley R."/>
            <person name="Gladden J.M."/>
            <person name="Phatale P."/>
            <person name="Nielsen M.T."/>
            <person name="Lyhne E.K."/>
            <person name="Kogle M.E."/>
            <person name="Strasser K."/>
            <person name="McDonnell E."/>
            <person name="Barry K."/>
            <person name="Clum A."/>
            <person name="Chen C."/>
            <person name="Nolan M."/>
            <person name="Sandor L."/>
            <person name="Kuo A."/>
            <person name="Lipzen A."/>
            <person name="Hainaut M."/>
            <person name="Drula E."/>
            <person name="Tsang A."/>
            <person name="Magnuson J.K."/>
            <person name="Henrissat B."/>
            <person name="Wiebenga A."/>
            <person name="Simmons B.A."/>
            <person name="Makela M.R."/>
            <person name="De vries R.P."/>
            <person name="Grigoriev I.V."/>
            <person name="Mortensen U.H."/>
            <person name="Baker S.E."/>
            <person name="Andersen M.R."/>
        </authorList>
    </citation>
    <scope>NUCLEOTIDE SEQUENCE [LARGE SCALE GENOMIC DNA]</scope>
    <source>
        <strain evidence="13 14">ATCC 13496</strain>
    </source>
</reference>
<evidence type="ECO:0000256" key="5">
    <source>
        <dbReference type="ARBA" id="ARBA00022723"/>
    </source>
</evidence>
<proteinExistence type="predicted"/>
<dbReference type="GO" id="GO:0006302">
    <property type="term" value="P:double-strand break repair"/>
    <property type="evidence" value="ECO:0007669"/>
    <property type="project" value="TreeGrafter"/>
</dbReference>
<name>A0A370BTD8_ASPNG</name>
<gene>
    <name evidence="13" type="ORF">M747DRAFT_324159</name>
</gene>
<dbReference type="InterPro" id="IPR051547">
    <property type="entry name" value="TDP2-like"/>
</dbReference>
<dbReference type="GO" id="GO:0070260">
    <property type="term" value="F:5'-tyrosyl-DNA phosphodiesterase activity"/>
    <property type="evidence" value="ECO:0007669"/>
    <property type="project" value="TreeGrafter"/>
</dbReference>
<keyword evidence="6" id="KW-0227">DNA damage</keyword>
<dbReference type="Proteomes" id="UP000253845">
    <property type="component" value="Unassembled WGS sequence"/>
</dbReference>
<dbReference type="VEuPathDB" id="FungiDB:M747DRAFT_324159"/>
<feature type="domain" description="Endonuclease/exonuclease/phosphatase" evidence="12">
    <location>
        <begin position="69"/>
        <end position="319"/>
    </location>
</feature>
<dbReference type="CDD" id="cd09080">
    <property type="entry name" value="TDP2"/>
    <property type="match status" value="1"/>
</dbReference>
<evidence type="ECO:0000256" key="10">
    <source>
        <dbReference type="ARBA" id="ARBA00023242"/>
    </source>
</evidence>
<evidence type="ECO:0000259" key="12">
    <source>
        <dbReference type="Pfam" id="PF03372"/>
    </source>
</evidence>
<dbReference type="GO" id="GO:0005737">
    <property type="term" value="C:cytoplasm"/>
    <property type="evidence" value="ECO:0007669"/>
    <property type="project" value="TreeGrafter"/>
</dbReference>
<evidence type="ECO:0000256" key="9">
    <source>
        <dbReference type="ARBA" id="ARBA00023204"/>
    </source>
</evidence>
<dbReference type="AlphaFoldDB" id="A0A370BTD8"/>
<keyword evidence="10" id="KW-0539">Nucleus</keyword>
<dbReference type="GO" id="GO:0004518">
    <property type="term" value="F:nuclease activity"/>
    <property type="evidence" value="ECO:0007669"/>
    <property type="project" value="UniProtKB-KW"/>
</dbReference>
<dbReference type="PANTHER" id="PTHR15822">
    <property type="entry name" value="TRAF AND TNF RECEPTOR-ASSOCIATED PROTEIN"/>
    <property type="match status" value="1"/>
</dbReference>
<dbReference type="InterPro" id="IPR036691">
    <property type="entry name" value="Endo/exonu/phosph_ase_sf"/>
</dbReference>
<evidence type="ECO:0000256" key="6">
    <source>
        <dbReference type="ARBA" id="ARBA00022763"/>
    </source>
</evidence>
<comment type="cofactor">
    <cofactor evidence="1">
        <name>Mn(2+)</name>
        <dbReference type="ChEBI" id="CHEBI:29035"/>
    </cofactor>
</comment>
<comment type="subcellular location">
    <subcellularLocation>
        <location evidence="3">Nucleus</location>
        <location evidence="3">PML body</location>
    </subcellularLocation>
</comment>
<accession>A0A370BTD8</accession>
<evidence type="ECO:0000256" key="2">
    <source>
        <dbReference type="ARBA" id="ARBA00001946"/>
    </source>
</evidence>
<dbReference type="Gene3D" id="3.60.10.10">
    <property type="entry name" value="Endonuclease/exonuclease/phosphatase"/>
    <property type="match status" value="1"/>
</dbReference>
<evidence type="ECO:0000256" key="4">
    <source>
        <dbReference type="ARBA" id="ARBA00022722"/>
    </source>
</evidence>
<evidence type="ECO:0000256" key="1">
    <source>
        <dbReference type="ARBA" id="ARBA00001936"/>
    </source>
</evidence>
<dbReference type="GO" id="GO:0046872">
    <property type="term" value="F:metal ion binding"/>
    <property type="evidence" value="ECO:0007669"/>
    <property type="project" value="UniProtKB-KW"/>
</dbReference>
<evidence type="ECO:0000313" key="14">
    <source>
        <dbReference type="Proteomes" id="UP000253845"/>
    </source>
</evidence>
<evidence type="ECO:0000256" key="8">
    <source>
        <dbReference type="ARBA" id="ARBA00022842"/>
    </source>
</evidence>
<evidence type="ECO:0000256" key="11">
    <source>
        <dbReference type="SAM" id="MobiDB-lite"/>
    </source>
</evidence>
<dbReference type="Pfam" id="PF03372">
    <property type="entry name" value="Exo_endo_phos"/>
    <property type="match status" value="1"/>
</dbReference>
<dbReference type="SUPFAM" id="SSF56219">
    <property type="entry name" value="DNase I-like"/>
    <property type="match status" value="1"/>
</dbReference>
<sequence length="456" mass="51127">MTSSAEGPMQSPPLPGDADAPPTFQEWYSFDALANCWSLLPSSTPVTCDESTMPASDKAKLKHPALNLVTWNVDAFAKFPDDRMAGIISTIRNQTPPPNILFFQEVPKAALFYLLNDPWIRENWYSNEGNLSNYGGHVFMTVILLSKLSFGRDSQEPDKACIGPVWRVKYRSKFERDALCCDVFMPPFATRVRLVNVHLDSLALQPSRRPRQLAIVANSLRCAGHGFVAGDFNPVLPEDDSLVAANGLVDVWNELHPDEPGFTWGLDGREPFPPGRLDKVAVLGLKGQEMDILHPGALESAGQGLLRRQLDTPVPWSDHSGLKCCLRLAEEPSLPAHPRGSSNHFYSSSPQVVERVHLQLDAYDKARNGRLQYPQYRSINASNKHPPQLLHTLASDVHDAHVYVIRLFERTTWLIVVSYCREHERESDLTEQSLPKMVVVTPVPPYGLWKCQYDRS</sequence>
<dbReference type="EMBL" id="KZ851922">
    <property type="protein sequence ID" value="RDH18747.1"/>
    <property type="molecule type" value="Genomic_DNA"/>
</dbReference>
<keyword evidence="7" id="KW-0378">Hydrolase</keyword>
<organism evidence="13 14">
    <name type="scientific">Aspergillus niger ATCC 13496</name>
    <dbReference type="NCBI Taxonomy" id="1353008"/>
    <lineage>
        <taxon>Eukaryota</taxon>
        <taxon>Fungi</taxon>
        <taxon>Dikarya</taxon>
        <taxon>Ascomycota</taxon>
        <taxon>Pezizomycotina</taxon>
        <taxon>Eurotiomycetes</taxon>
        <taxon>Eurotiomycetidae</taxon>
        <taxon>Eurotiales</taxon>
        <taxon>Aspergillaceae</taxon>
        <taxon>Aspergillus</taxon>
        <taxon>Aspergillus subgen. Circumdati</taxon>
    </lineage>
</organism>
<evidence type="ECO:0000313" key="13">
    <source>
        <dbReference type="EMBL" id="RDH18747.1"/>
    </source>
</evidence>
<protein>
    <recommendedName>
        <fullName evidence="12">Endonuclease/exonuclease/phosphatase domain-containing protein</fullName>
    </recommendedName>
</protein>
<dbReference type="PANTHER" id="PTHR15822:SF4">
    <property type="entry name" value="TYROSYL-DNA PHOSPHODIESTERASE 2"/>
    <property type="match status" value="1"/>
</dbReference>
<keyword evidence="9" id="KW-0234">DNA repair</keyword>
<keyword evidence="4" id="KW-0540">Nuclease</keyword>
<evidence type="ECO:0000256" key="3">
    <source>
        <dbReference type="ARBA" id="ARBA00004322"/>
    </source>
</evidence>